<dbReference type="InterPro" id="IPR014729">
    <property type="entry name" value="Rossmann-like_a/b/a_fold"/>
</dbReference>
<dbReference type="InterPro" id="IPR020059">
    <property type="entry name" value="Glu/Gln-tRNA-synth_Ib_codon-bd"/>
</dbReference>
<dbReference type="EC" id="6.1.1.18" evidence="8"/>
<dbReference type="GO" id="GO:0004819">
    <property type="term" value="F:glutamine-tRNA ligase activity"/>
    <property type="evidence" value="ECO:0007669"/>
    <property type="project" value="UniProtKB-UniRule"/>
</dbReference>
<comment type="caution">
    <text evidence="13">The sequence shown here is derived from an EMBL/GenBank/DDBJ whole genome shotgun (WGS) entry which is preliminary data.</text>
</comment>
<evidence type="ECO:0000256" key="8">
    <source>
        <dbReference type="HAMAP-Rule" id="MF_00126"/>
    </source>
</evidence>
<dbReference type="GO" id="GO:0005524">
    <property type="term" value="F:ATP binding"/>
    <property type="evidence" value="ECO:0007669"/>
    <property type="project" value="UniProtKB-UniRule"/>
</dbReference>
<feature type="domain" description="tRNA synthetases class I (E and Q) anti-codon binding" evidence="12">
    <location>
        <begin position="507"/>
        <end position="594"/>
    </location>
</feature>
<feature type="binding site" evidence="8">
    <location>
        <begin position="311"/>
        <end position="312"/>
    </location>
    <ligand>
        <name>ATP</name>
        <dbReference type="ChEBI" id="CHEBI:30616"/>
    </ligand>
</feature>
<dbReference type="HAMAP" id="MF_00126">
    <property type="entry name" value="Gln_tRNA_synth"/>
    <property type="match status" value="1"/>
</dbReference>
<keyword evidence="6 8" id="KW-0030">Aminoacyl-tRNA synthetase</keyword>
<dbReference type="SUPFAM" id="SSF50715">
    <property type="entry name" value="Ribosomal protein L25-like"/>
    <property type="match status" value="1"/>
</dbReference>
<dbReference type="Pfam" id="PF03950">
    <property type="entry name" value="tRNA-synt_1c_C"/>
    <property type="match status" value="1"/>
</dbReference>
<dbReference type="InterPro" id="IPR004514">
    <property type="entry name" value="Gln-tRNA-synth"/>
</dbReference>
<protein>
    <recommendedName>
        <fullName evidence="8">Glutamine--tRNA ligase</fullName>
        <ecNumber evidence="8">6.1.1.18</ecNumber>
    </recommendedName>
    <alternativeName>
        <fullName evidence="8">Glutaminyl-tRNA synthetase</fullName>
        <shortName evidence="8">GlnRS</shortName>
    </alternativeName>
</protein>
<dbReference type="Pfam" id="PF20974">
    <property type="entry name" value="tRNA-synt_1c_C2"/>
    <property type="match status" value="1"/>
</dbReference>
<comment type="similarity">
    <text evidence="8 9">Belongs to the class-I aminoacyl-tRNA synthetase family.</text>
</comment>
<evidence type="ECO:0000256" key="9">
    <source>
        <dbReference type="RuleBase" id="RU363037"/>
    </source>
</evidence>
<dbReference type="PRINTS" id="PR00987">
    <property type="entry name" value="TRNASYNTHGLU"/>
</dbReference>
<dbReference type="PROSITE" id="PS00178">
    <property type="entry name" value="AA_TRNA_LIGASE_I"/>
    <property type="match status" value="1"/>
</dbReference>
<dbReference type="PANTHER" id="PTHR43097:SF5">
    <property type="entry name" value="GLUTAMATE--TRNA LIGASE"/>
    <property type="match status" value="1"/>
</dbReference>
<dbReference type="NCBIfam" id="NF011291">
    <property type="entry name" value="PRK14703.1"/>
    <property type="match status" value="1"/>
</dbReference>
<evidence type="ECO:0000256" key="6">
    <source>
        <dbReference type="ARBA" id="ARBA00023146"/>
    </source>
</evidence>
<sequence length="620" mass="71393">MDRLSIAHLKWAACGAETPNSLNNPRITGIFKGNTFIQEIDRNSQNERLINVENHRGTPSNFIKNVITEDLKSGKVKEIVTRFPPEPNGYLHIGHAKAIWINFTLADEFGGRTHLRFDDTNPVKEDIEYVNSIKEDVKWLGFDWEELRYASDYFEEMFNRAVLLIKKGKAYVDDQSADQIRATRGTLTEPGQNSPYRDRGVEENLDLFERMRKGEFANGERVLRAKIDMASPNINLRDPVIYRISHAHHHNTGDKWCIYPMYAFAHPLEDAIEGVTHSLCSLEFEDQRPFYDWVVAECEMDSTPHQYEFGRLNVAQTVTSKRKLKQLVDENVVDGWDDPRMPTISGLRRLGYTPEAIRSFVFETGISKAYGTVDRQVMEHFIREDLKLKAPRTMAVLDPLKVVITNYPEGETEWLDAENNTENPEMGIRQIPFSREIYIEQEDFMEDPPSKYFRLFPGNEVRLKHAYFIKCHEVIKDESGKVVEIHCTYDPETKSGSGFTGRKVKGTIHWVEATQAVPAEFRLFEPLFKGEEEEAEGVQEIAGEEQEVAAEKSFLDDINPNSLQIVQGFVEPNMKDAAPQDKFQFFRHGYFNVDSKYSQPGRPVFNRVVSLKSSFQLPKK</sequence>
<comment type="subunit">
    <text evidence="8">Monomer.</text>
</comment>
<dbReference type="Proteomes" id="UP000003094">
    <property type="component" value="Unassembled WGS sequence"/>
</dbReference>
<dbReference type="InterPro" id="IPR050132">
    <property type="entry name" value="Gln/Glu-tRNA_Ligase"/>
</dbReference>
<dbReference type="FunFam" id="3.90.800.10:FF:000001">
    <property type="entry name" value="Glutamine--tRNA ligase"/>
    <property type="match status" value="1"/>
</dbReference>
<evidence type="ECO:0000256" key="3">
    <source>
        <dbReference type="ARBA" id="ARBA00022741"/>
    </source>
</evidence>
<evidence type="ECO:0000259" key="10">
    <source>
        <dbReference type="Pfam" id="PF00749"/>
    </source>
</evidence>
<dbReference type="GO" id="GO:0006425">
    <property type="term" value="P:glutaminyl-tRNA aminoacylation"/>
    <property type="evidence" value="ECO:0007669"/>
    <property type="project" value="UniProtKB-UniRule"/>
</dbReference>
<gene>
    <name evidence="8" type="primary">glnS</name>
    <name evidence="13" type="ORF">PVOR_32186</name>
</gene>
<feature type="domain" description="Glutamyl/glutaminyl-tRNA synthetase class Ib catalytic" evidence="10">
    <location>
        <begin position="78"/>
        <end position="387"/>
    </location>
</feature>
<organism evidence="13 14">
    <name type="scientific">Paenibacillus vortex V453</name>
    <dbReference type="NCBI Taxonomy" id="715225"/>
    <lineage>
        <taxon>Bacteria</taxon>
        <taxon>Bacillati</taxon>
        <taxon>Bacillota</taxon>
        <taxon>Bacilli</taxon>
        <taxon>Bacillales</taxon>
        <taxon>Paenibacillaceae</taxon>
        <taxon>Paenibacillus</taxon>
    </lineage>
</organism>
<comment type="caution">
    <text evidence="8">Lacks conserved residue(s) required for the propagation of feature annotation.</text>
</comment>
<dbReference type="GO" id="GO:0006424">
    <property type="term" value="P:glutamyl-tRNA aminoacylation"/>
    <property type="evidence" value="ECO:0007669"/>
    <property type="project" value="UniProtKB-UniRule"/>
</dbReference>
<dbReference type="Gene3D" id="2.40.240.10">
    <property type="entry name" value="Ribosomal Protein L25, Chain P"/>
    <property type="match status" value="2"/>
</dbReference>
<dbReference type="Gene3D" id="1.10.1160.10">
    <property type="entry name" value="Glutamyl-trna Synthetase, Domain 2"/>
    <property type="match status" value="1"/>
</dbReference>
<dbReference type="InterPro" id="IPR000924">
    <property type="entry name" value="Glu/Gln-tRNA-synth"/>
</dbReference>
<dbReference type="InterPro" id="IPR020058">
    <property type="entry name" value="Glu/Gln-tRNA-synth_Ib_cat-dom"/>
</dbReference>
<keyword evidence="14" id="KW-1185">Reference proteome</keyword>
<keyword evidence="4 8" id="KW-0067">ATP-binding</keyword>
<feature type="binding site" evidence="8">
    <location>
        <begin position="86"/>
        <end position="88"/>
    </location>
    <ligand>
        <name>ATP</name>
        <dbReference type="ChEBI" id="CHEBI:30616"/>
    </ligand>
</feature>
<dbReference type="AlphaFoldDB" id="A0A2R9SL52"/>
<dbReference type="InterPro" id="IPR049437">
    <property type="entry name" value="tRNA-synt_1c_C2"/>
</dbReference>
<dbReference type="KEGG" id="pvo:PVOR_32186"/>
<dbReference type="GO" id="GO:0005829">
    <property type="term" value="C:cytosol"/>
    <property type="evidence" value="ECO:0007669"/>
    <property type="project" value="TreeGrafter"/>
</dbReference>
<feature type="short sequence motif" description="'KMSKS' region" evidence="8">
    <location>
        <begin position="318"/>
        <end position="322"/>
    </location>
</feature>
<evidence type="ECO:0000259" key="11">
    <source>
        <dbReference type="Pfam" id="PF03950"/>
    </source>
</evidence>
<dbReference type="InterPro" id="IPR011035">
    <property type="entry name" value="Ribosomal_bL25/Gln-tRNA_synth"/>
</dbReference>
<dbReference type="FunFam" id="1.10.1160.10:FF:000001">
    <property type="entry name" value="Glutamine--tRNA ligase"/>
    <property type="match status" value="1"/>
</dbReference>
<dbReference type="InterPro" id="IPR020061">
    <property type="entry name" value="Glu_tRNA_lig_a-bdl"/>
</dbReference>
<dbReference type="EMBL" id="ADHJ01000056">
    <property type="protein sequence ID" value="EFU38086.1"/>
    <property type="molecule type" value="Genomic_DNA"/>
</dbReference>
<evidence type="ECO:0000256" key="2">
    <source>
        <dbReference type="ARBA" id="ARBA00022598"/>
    </source>
</evidence>
<dbReference type="InterPro" id="IPR022861">
    <property type="entry name" value="Gln_tRNA_ligase_bac"/>
</dbReference>
<keyword evidence="2 8" id="KW-0436">Ligase</keyword>
<evidence type="ECO:0000313" key="13">
    <source>
        <dbReference type="EMBL" id="EFU38086.1"/>
    </source>
</evidence>
<accession>A0A2R9SL52</accession>
<evidence type="ECO:0000313" key="14">
    <source>
        <dbReference type="Proteomes" id="UP000003094"/>
    </source>
</evidence>
<dbReference type="Gene3D" id="3.90.800.10">
    <property type="entry name" value="Glutamyl-tRNA Synthetase, Domain 3"/>
    <property type="match status" value="1"/>
</dbReference>
<dbReference type="Pfam" id="PF00749">
    <property type="entry name" value="tRNA-synt_1c"/>
    <property type="match status" value="1"/>
</dbReference>
<feature type="domain" description="Glutamyl/glutaminyl-tRNA synthetase class Ib anti-codon binding" evidence="11">
    <location>
        <begin position="390"/>
        <end position="490"/>
    </location>
</feature>
<keyword evidence="1 8" id="KW-0963">Cytoplasm</keyword>
<feature type="binding site" evidence="8">
    <location>
        <begin position="92"/>
        <end position="98"/>
    </location>
    <ligand>
        <name>ATP</name>
        <dbReference type="ChEBI" id="CHEBI:30616"/>
    </ligand>
</feature>
<evidence type="ECO:0000256" key="1">
    <source>
        <dbReference type="ARBA" id="ARBA00022490"/>
    </source>
</evidence>
<proteinExistence type="inferred from homology"/>
<keyword evidence="5 8" id="KW-0648">Protein biosynthesis</keyword>
<keyword evidence="3 8" id="KW-0547">Nucleotide-binding</keyword>
<comment type="catalytic activity">
    <reaction evidence="7 8">
        <text>tRNA(Gln) + L-glutamine + ATP = L-glutaminyl-tRNA(Gln) + AMP + diphosphate</text>
        <dbReference type="Rhea" id="RHEA:20121"/>
        <dbReference type="Rhea" id="RHEA-COMP:9662"/>
        <dbReference type="Rhea" id="RHEA-COMP:9681"/>
        <dbReference type="ChEBI" id="CHEBI:30616"/>
        <dbReference type="ChEBI" id="CHEBI:33019"/>
        <dbReference type="ChEBI" id="CHEBI:58359"/>
        <dbReference type="ChEBI" id="CHEBI:78442"/>
        <dbReference type="ChEBI" id="CHEBI:78521"/>
        <dbReference type="ChEBI" id="CHEBI:456215"/>
        <dbReference type="EC" id="6.1.1.18"/>
    </reaction>
</comment>
<evidence type="ECO:0000256" key="5">
    <source>
        <dbReference type="ARBA" id="ARBA00022917"/>
    </source>
</evidence>
<feature type="binding site" evidence="8">
    <location>
        <position position="262"/>
    </location>
    <ligand>
        <name>L-glutamine</name>
        <dbReference type="ChEBI" id="CHEBI:58359"/>
    </ligand>
</feature>
<reference evidence="13 14" key="1">
    <citation type="journal article" date="2010" name="BMC Genomics">
        <title>Genome sequence of the pattern forming Paenibacillus vortex bacterium reveals potential for thriving in complex environments.</title>
        <authorList>
            <person name="Sirota-Madi A."/>
            <person name="Olender T."/>
            <person name="Helman Y."/>
            <person name="Ingham C."/>
            <person name="Brainis I."/>
            <person name="Roth D."/>
            <person name="Hagi E."/>
            <person name="Brodsky L."/>
            <person name="Leshkowitz D."/>
            <person name="Galatenko V."/>
            <person name="Nikolaev V."/>
            <person name="Mugasimangalam R.C."/>
            <person name="Bransburg-Zabary S."/>
            <person name="Gutnick D.L."/>
            <person name="Lancet D."/>
            <person name="Ben-Jacob E."/>
        </authorList>
    </citation>
    <scope>NUCLEOTIDE SEQUENCE [LARGE SCALE GENOMIC DNA]</scope>
    <source>
        <strain evidence="13 14">V453</strain>
    </source>
</reference>
<dbReference type="InterPro" id="IPR001412">
    <property type="entry name" value="aa-tRNA-synth_I_CS"/>
</dbReference>
<comment type="subcellular location">
    <subcellularLocation>
        <location evidence="8">Cytoplasm</location>
    </subcellularLocation>
</comment>
<dbReference type="FunFam" id="2.40.240.10:FF:000001">
    <property type="entry name" value="Glutamine--tRNA ligase"/>
    <property type="match status" value="1"/>
</dbReference>
<dbReference type="InterPro" id="IPR020056">
    <property type="entry name" value="Rbsml_bL25/Gln-tRNA_synth_N"/>
</dbReference>
<feature type="short sequence motif" description="'HIGH' region" evidence="8">
    <location>
        <begin position="85"/>
        <end position="95"/>
    </location>
</feature>
<dbReference type="PANTHER" id="PTHR43097">
    <property type="entry name" value="GLUTAMINE-TRNA LIGASE"/>
    <property type="match status" value="1"/>
</dbReference>
<evidence type="ECO:0000259" key="12">
    <source>
        <dbReference type="Pfam" id="PF20974"/>
    </source>
</evidence>
<dbReference type="NCBIfam" id="TIGR00440">
    <property type="entry name" value="glnS"/>
    <property type="match status" value="1"/>
</dbReference>
<evidence type="ECO:0000256" key="7">
    <source>
        <dbReference type="ARBA" id="ARBA00048270"/>
    </source>
</evidence>
<dbReference type="FunFam" id="3.40.50.620:FF:000037">
    <property type="entry name" value="Glutamine--tRNA ligase cytoplasmic"/>
    <property type="match status" value="1"/>
</dbReference>
<dbReference type="Gene3D" id="3.40.50.620">
    <property type="entry name" value="HUPs"/>
    <property type="match status" value="1"/>
</dbReference>
<name>A0A2R9SL52_9BACL</name>
<dbReference type="SUPFAM" id="SSF52374">
    <property type="entry name" value="Nucleotidylyl transferase"/>
    <property type="match status" value="1"/>
</dbReference>
<feature type="binding site" evidence="8">
    <location>
        <position position="118"/>
    </location>
    <ligand>
        <name>L-glutamine</name>
        <dbReference type="ChEBI" id="CHEBI:58359"/>
    </ligand>
</feature>
<evidence type="ECO:0000256" key="4">
    <source>
        <dbReference type="ARBA" id="ARBA00022840"/>
    </source>
</evidence>